<dbReference type="PANTHER" id="PTHR12388:SF0">
    <property type="entry name" value="MITOCHONDRIAL IMPORT INNER MEMBRANE TRANSLOCASE SUBUNIT TIM16"/>
    <property type="match status" value="1"/>
</dbReference>
<evidence type="ECO:0000256" key="2">
    <source>
        <dbReference type="ARBA" id="ARBA00008817"/>
    </source>
</evidence>
<reference evidence="10" key="1">
    <citation type="submission" date="2021-01" db="EMBL/GenBank/DDBJ databases">
        <authorList>
            <person name="Corre E."/>
            <person name="Pelletier E."/>
            <person name="Niang G."/>
            <person name="Scheremetjew M."/>
            <person name="Finn R."/>
            <person name="Kale V."/>
            <person name="Holt S."/>
            <person name="Cochrane G."/>
            <person name="Meng A."/>
            <person name="Brown T."/>
            <person name="Cohen L."/>
        </authorList>
    </citation>
    <scope>NUCLEOTIDE SEQUENCE</scope>
    <source>
        <strain evidence="10">CCMP1413</strain>
    </source>
</reference>
<keyword evidence="3" id="KW-0813">Transport</keyword>
<keyword evidence="6" id="KW-0811">Translocation</keyword>
<comment type="subcellular location">
    <subcellularLocation>
        <location evidence="1">Mitochondrion inner membrane</location>
        <topology evidence="1">Peripheral membrane protein</topology>
    </subcellularLocation>
</comment>
<dbReference type="Pfam" id="PF03656">
    <property type="entry name" value="Pam16"/>
    <property type="match status" value="1"/>
</dbReference>
<evidence type="ECO:0008006" key="12">
    <source>
        <dbReference type="Google" id="ProtNLM"/>
    </source>
</evidence>
<keyword evidence="7" id="KW-0496">Mitochondrion</keyword>
<comment type="similarity">
    <text evidence="2">Belongs to the TIM16/PAM16 family.</text>
</comment>
<evidence type="ECO:0000313" key="10">
    <source>
        <dbReference type="EMBL" id="CAD8248522.1"/>
    </source>
</evidence>
<dbReference type="InterPro" id="IPR005341">
    <property type="entry name" value="Tim16"/>
</dbReference>
<dbReference type="PANTHER" id="PTHR12388">
    <property type="entry name" value="MITOCHONDRIA ASSOCIATED GRANULOCYTE MACROPHAGE CSF SIGNALING MOLECULE"/>
    <property type="match status" value="1"/>
</dbReference>
<feature type="compositionally biased region" description="Basic and acidic residues" evidence="9">
    <location>
        <begin position="151"/>
        <end position="166"/>
    </location>
</feature>
<accession>A0A6U0QBZ5</accession>
<name>A0A6U0QBZ5_9VIRI</name>
<sequence>MASRIIAQLIVAGGAAFFRAASQAWRQAIINGQKAGLHQEGAQAASGMANAAGRRLAGKMSYHEANMILGISETTSWDEVLKRYDHLMKVNEDVKSFYLQSKVYRAKERIMLERGIEESDDPRSDPKGFAAAGAAEGGERAEGAENAEGAHGGEKADEKADDGKAK</sequence>
<evidence type="ECO:0000256" key="5">
    <source>
        <dbReference type="ARBA" id="ARBA00022927"/>
    </source>
</evidence>
<keyword evidence="8" id="KW-0472">Membrane</keyword>
<dbReference type="FunFam" id="1.10.287.110:FF:000006">
    <property type="entry name" value="Import inner membrane translocase subunit TIM16"/>
    <property type="match status" value="1"/>
</dbReference>
<evidence type="ECO:0000313" key="11">
    <source>
        <dbReference type="EMBL" id="CAD8248524.1"/>
    </source>
</evidence>
<feature type="compositionally biased region" description="Basic and acidic residues" evidence="9">
    <location>
        <begin position="115"/>
        <end position="126"/>
    </location>
</feature>
<dbReference type="Gene3D" id="1.10.287.110">
    <property type="entry name" value="DnaJ domain"/>
    <property type="match status" value="1"/>
</dbReference>
<gene>
    <name evidence="10" type="ORF">PCOL08062_LOCUS10704</name>
    <name evidence="11" type="ORF">PCOL08062_LOCUS10705</name>
</gene>
<evidence type="ECO:0000256" key="4">
    <source>
        <dbReference type="ARBA" id="ARBA00022792"/>
    </source>
</evidence>
<keyword evidence="4" id="KW-0999">Mitochondrion inner membrane</keyword>
<evidence type="ECO:0000256" key="6">
    <source>
        <dbReference type="ARBA" id="ARBA00023010"/>
    </source>
</evidence>
<evidence type="ECO:0000256" key="3">
    <source>
        <dbReference type="ARBA" id="ARBA00022448"/>
    </source>
</evidence>
<evidence type="ECO:0000256" key="1">
    <source>
        <dbReference type="ARBA" id="ARBA00004637"/>
    </source>
</evidence>
<dbReference type="InterPro" id="IPR036869">
    <property type="entry name" value="J_dom_sf"/>
</dbReference>
<keyword evidence="5" id="KW-0653">Protein transport</keyword>
<dbReference type="EMBL" id="HBDZ01013964">
    <property type="protein sequence ID" value="CAD8248524.1"/>
    <property type="molecule type" value="Transcribed_RNA"/>
</dbReference>
<dbReference type="EMBL" id="HBDZ01013963">
    <property type="protein sequence ID" value="CAD8248522.1"/>
    <property type="molecule type" value="Transcribed_RNA"/>
</dbReference>
<evidence type="ECO:0000256" key="9">
    <source>
        <dbReference type="SAM" id="MobiDB-lite"/>
    </source>
</evidence>
<evidence type="ECO:0000256" key="8">
    <source>
        <dbReference type="ARBA" id="ARBA00023136"/>
    </source>
</evidence>
<evidence type="ECO:0000256" key="7">
    <source>
        <dbReference type="ARBA" id="ARBA00023128"/>
    </source>
</evidence>
<dbReference type="GO" id="GO:0030150">
    <property type="term" value="P:protein import into mitochondrial matrix"/>
    <property type="evidence" value="ECO:0007669"/>
    <property type="project" value="InterPro"/>
</dbReference>
<protein>
    <recommendedName>
        <fullName evidence="12">Mitochondrial import inner membrane translocase subunit TIM16</fullName>
    </recommendedName>
</protein>
<dbReference type="GO" id="GO:0005744">
    <property type="term" value="C:TIM23 mitochondrial import inner membrane translocase complex"/>
    <property type="evidence" value="ECO:0007669"/>
    <property type="project" value="InterPro"/>
</dbReference>
<feature type="region of interest" description="Disordered" evidence="9">
    <location>
        <begin position="115"/>
        <end position="166"/>
    </location>
</feature>
<organism evidence="10">
    <name type="scientific">Prasinoderma coloniale</name>
    <dbReference type="NCBI Taxonomy" id="156133"/>
    <lineage>
        <taxon>Eukaryota</taxon>
        <taxon>Viridiplantae</taxon>
        <taxon>Prasinodermophyta</taxon>
        <taxon>Prasinodermophyceae</taxon>
        <taxon>Prasinodermales</taxon>
        <taxon>Prasinodermaceae</taxon>
        <taxon>Prasinoderma</taxon>
    </lineage>
</organism>
<dbReference type="AlphaFoldDB" id="A0A6U0QBZ5"/>
<proteinExistence type="inferred from homology"/>